<evidence type="ECO:0000256" key="1">
    <source>
        <dbReference type="SAM" id="MobiDB-lite"/>
    </source>
</evidence>
<evidence type="ECO:0000313" key="4">
    <source>
        <dbReference type="Proteomes" id="UP000215433"/>
    </source>
</evidence>
<feature type="transmembrane region" description="Helical" evidence="2">
    <location>
        <begin position="113"/>
        <end position="133"/>
    </location>
</feature>
<feature type="transmembrane region" description="Helical" evidence="2">
    <location>
        <begin position="84"/>
        <end position="107"/>
    </location>
</feature>
<dbReference type="OrthoDB" id="3242741at2"/>
<comment type="caution">
    <text evidence="3">The sequence shown here is derived from an EMBL/GenBank/DDBJ whole genome shotgun (WGS) entry which is preliminary data.</text>
</comment>
<dbReference type="RefSeq" id="WP_093959265.1">
    <property type="nucleotide sequence ID" value="NZ_NEWD01000002.1"/>
</dbReference>
<keyword evidence="2" id="KW-1133">Transmembrane helix</keyword>
<dbReference type="EMBL" id="NEWD01000002">
    <property type="protein sequence ID" value="OXN01582.1"/>
    <property type="molecule type" value="Genomic_DNA"/>
</dbReference>
<gene>
    <name evidence="3" type="ORF">Tam10B_0025</name>
</gene>
<evidence type="ECO:0000313" key="3">
    <source>
        <dbReference type="EMBL" id="OXN01582.1"/>
    </source>
</evidence>
<dbReference type="Proteomes" id="UP000215433">
    <property type="component" value="Unassembled WGS sequence"/>
</dbReference>
<reference evidence="3 4" key="1">
    <citation type="submission" date="2017-05" db="EMBL/GenBank/DDBJ databases">
        <title>Bifidobacterium vansinderenii sp. nov.</title>
        <authorList>
            <person name="Lugli G.A."/>
            <person name="Duranti S."/>
            <person name="Mangifesta M."/>
        </authorList>
    </citation>
    <scope>NUCLEOTIDE SEQUENCE [LARGE SCALE GENOMIC DNA]</scope>
    <source>
        <strain evidence="3 4">Tam10B</strain>
    </source>
</reference>
<feature type="region of interest" description="Disordered" evidence="1">
    <location>
        <begin position="1"/>
        <end position="77"/>
    </location>
</feature>
<sequence length="149" mass="16501">MPNRGERRANAKRSRRGTNSQPQRVQTRSRQGMVDEYSLQERSVRLENGQTAEWKPTASSDLPEQSASSARTMRKPGAPRGVRGWLRFVSWALIILSAIAFLVVMWIPGMPTWATIVVAAVFAVGVLSLFFVAGNPKDNPNLDEYGTAV</sequence>
<evidence type="ECO:0008006" key="5">
    <source>
        <dbReference type="Google" id="ProtNLM"/>
    </source>
</evidence>
<organism evidence="3 4">
    <name type="scientific">Bifidobacterium vansinderenii</name>
    <dbReference type="NCBI Taxonomy" id="1984871"/>
    <lineage>
        <taxon>Bacteria</taxon>
        <taxon>Bacillati</taxon>
        <taxon>Actinomycetota</taxon>
        <taxon>Actinomycetes</taxon>
        <taxon>Bifidobacteriales</taxon>
        <taxon>Bifidobacteriaceae</taxon>
        <taxon>Bifidobacterium</taxon>
    </lineage>
</organism>
<feature type="compositionally biased region" description="Polar residues" evidence="1">
    <location>
        <begin position="17"/>
        <end position="30"/>
    </location>
</feature>
<proteinExistence type="predicted"/>
<accession>A0A229W149</accession>
<protein>
    <recommendedName>
        <fullName evidence="5">Tripartite tricarboxylate transporter TctB family protein</fullName>
    </recommendedName>
</protein>
<keyword evidence="4" id="KW-1185">Reference proteome</keyword>
<evidence type="ECO:0000256" key="2">
    <source>
        <dbReference type="SAM" id="Phobius"/>
    </source>
</evidence>
<keyword evidence="2" id="KW-0472">Membrane</keyword>
<feature type="compositionally biased region" description="Polar residues" evidence="1">
    <location>
        <begin position="57"/>
        <end position="71"/>
    </location>
</feature>
<dbReference type="AlphaFoldDB" id="A0A229W149"/>
<name>A0A229W149_9BIFI</name>
<keyword evidence="2" id="KW-0812">Transmembrane</keyword>